<keyword evidence="1" id="KW-1133">Transmembrane helix</keyword>
<dbReference type="InterPro" id="IPR032508">
    <property type="entry name" value="FecR_C"/>
</dbReference>
<dbReference type="Pfam" id="PF16344">
    <property type="entry name" value="FecR_C"/>
    <property type="match status" value="1"/>
</dbReference>
<sequence>MNYYQFNAEDLAADDYFKEWISSPTPETEAFWKEFLRDYPERYYQVEEARRLVTGLQVIQHTSAESETVDTIWDRIENTLEESRTIPITHWLNWQRAWKIAASIILILGIGFLVLQQTGKTQFTVQKITQTADEWVETVNEASQIMQVQLADGSRVDLQKESKLRYRTDLAGAQREVYLTGEAFFDVTKNPKKPFIVYANGLITKVLGTSFRIKALADAPTVTVTVRTGRVSVYPNQPSRIHDPESKGMVLTPNQRVVFHRDAATFNKTLIESPRLLISPKDVQAFTFDDASAAQVFGAIERAYGVNVIFDEEVMSHCTLTLSLNDEDLFQKLDVICKVLDAHYKLIDAQVVIYSKGCQKPN</sequence>
<feature type="transmembrane region" description="Helical" evidence="1">
    <location>
        <begin position="97"/>
        <end position="115"/>
    </location>
</feature>
<dbReference type="InterPro" id="IPR012373">
    <property type="entry name" value="Ferrdict_sens_TM"/>
</dbReference>
<accession>A0A7K1S3Z4</accession>
<proteinExistence type="predicted"/>
<name>A0A7K1S3Z4_9BACT</name>
<keyword evidence="5" id="KW-1185">Reference proteome</keyword>
<comment type="caution">
    <text evidence="4">The sequence shown here is derived from an EMBL/GenBank/DDBJ whole genome shotgun (WGS) entry which is preliminary data.</text>
</comment>
<dbReference type="Gene3D" id="2.60.120.1440">
    <property type="match status" value="1"/>
</dbReference>
<organism evidence="4 5">
    <name type="scientific">Spirosoma arboris</name>
    <dbReference type="NCBI Taxonomy" id="2682092"/>
    <lineage>
        <taxon>Bacteria</taxon>
        <taxon>Pseudomonadati</taxon>
        <taxon>Bacteroidota</taxon>
        <taxon>Cytophagia</taxon>
        <taxon>Cytophagales</taxon>
        <taxon>Cytophagaceae</taxon>
        <taxon>Spirosoma</taxon>
    </lineage>
</organism>
<dbReference type="EMBL" id="WPIN01000001">
    <property type="protein sequence ID" value="MVM28539.1"/>
    <property type="molecule type" value="Genomic_DNA"/>
</dbReference>
<feature type="domain" description="Protein FecR C-terminal" evidence="3">
    <location>
        <begin position="286"/>
        <end position="352"/>
    </location>
</feature>
<dbReference type="GO" id="GO:0016989">
    <property type="term" value="F:sigma factor antagonist activity"/>
    <property type="evidence" value="ECO:0007669"/>
    <property type="project" value="TreeGrafter"/>
</dbReference>
<feature type="domain" description="FecR protein" evidence="2">
    <location>
        <begin position="142"/>
        <end position="231"/>
    </location>
</feature>
<evidence type="ECO:0000313" key="5">
    <source>
        <dbReference type="Proteomes" id="UP000436006"/>
    </source>
</evidence>
<evidence type="ECO:0000256" key="1">
    <source>
        <dbReference type="SAM" id="Phobius"/>
    </source>
</evidence>
<dbReference type="RefSeq" id="WP_157582658.1">
    <property type="nucleotide sequence ID" value="NZ_WPIN01000001.1"/>
</dbReference>
<dbReference type="Gene3D" id="3.55.50.30">
    <property type="match status" value="1"/>
</dbReference>
<dbReference type="Proteomes" id="UP000436006">
    <property type="component" value="Unassembled WGS sequence"/>
</dbReference>
<evidence type="ECO:0000259" key="2">
    <source>
        <dbReference type="Pfam" id="PF04773"/>
    </source>
</evidence>
<reference evidence="4 5" key="1">
    <citation type="submission" date="2019-12" db="EMBL/GenBank/DDBJ databases">
        <title>Spirosoma sp. HMF4905 genome sequencing and assembly.</title>
        <authorList>
            <person name="Kang H."/>
            <person name="Cha I."/>
            <person name="Kim H."/>
            <person name="Joh K."/>
        </authorList>
    </citation>
    <scope>NUCLEOTIDE SEQUENCE [LARGE SCALE GENOMIC DNA]</scope>
    <source>
        <strain evidence="4 5">HMF4905</strain>
    </source>
</reference>
<keyword evidence="1" id="KW-0812">Transmembrane</keyword>
<keyword evidence="1" id="KW-0472">Membrane</keyword>
<evidence type="ECO:0000313" key="4">
    <source>
        <dbReference type="EMBL" id="MVM28539.1"/>
    </source>
</evidence>
<dbReference type="Pfam" id="PF04773">
    <property type="entry name" value="FecR"/>
    <property type="match status" value="1"/>
</dbReference>
<dbReference type="AlphaFoldDB" id="A0A7K1S3Z4"/>
<dbReference type="PIRSF" id="PIRSF018266">
    <property type="entry name" value="FecR"/>
    <property type="match status" value="1"/>
</dbReference>
<dbReference type="PANTHER" id="PTHR30273">
    <property type="entry name" value="PERIPLASMIC SIGNAL SENSOR AND SIGMA FACTOR ACTIVATOR FECR-RELATED"/>
    <property type="match status" value="1"/>
</dbReference>
<protein>
    <submittedName>
        <fullName evidence="4">DUF4974 domain-containing protein</fullName>
    </submittedName>
</protein>
<gene>
    <name evidence="4" type="ORF">GO755_00745</name>
</gene>
<evidence type="ECO:0000259" key="3">
    <source>
        <dbReference type="Pfam" id="PF16344"/>
    </source>
</evidence>
<dbReference type="PANTHER" id="PTHR30273:SF2">
    <property type="entry name" value="PROTEIN FECR"/>
    <property type="match status" value="1"/>
</dbReference>
<dbReference type="InterPro" id="IPR006860">
    <property type="entry name" value="FecR"/>
</dbReference>